<dbReference type="PANTHER" id="PTHR43493">
    <property type="entry name" value="DNA GYRASE/TOPOISOMERASE SUBUNIT A"/>
    <property type="match status" value="1"/>
</dbReference>
<dbReference type="GO" id="GO:0005694">
    <property type="term" value="C:chromosome"/>
    <property type="evidence" value="ECO:0007669"/>
    <property type="project" value="InterPro"/>
</dbReference>
<dbReference type="STRING" id="582402.Hbal_1419"/>
<evidence type="ECO:0000313" key="13">
    <source>
        <dbReference type="Proteomes" id="UP000002745"/>
    </source>
</evidence>
<reference evidence="13" key="1">
    <citation type="journal article" date="2011" name="J. Bacteriol.">
        <title>Genome sequences of eight morphologically diverse alphaproteobacteria.</title>
        <authorList>
            <consortium name="US DOE Joint Genome Institute"/>
            <person name="Brown P.J."/>
            <person name="Kysela D.T."/>
            <person name="Buechlein A."/>
            <person name="Hemmerich C."/>
            <person name="Brun Y.V."/>
        </authorList>
    </citation>
    <scope>NUCLEOTIDE SEQUENCE [LARGE SCALE GENOMIC DNA]</scope>
    <source>
        <strain evidence="13">ATCC 49814 / DSM 5838 / IFAM 1418</strain>
    </source>
</reference>
<dbReference type="GO" id="GO:0009330">
    <property type="term" value="C:DNA topoisomerase type II (double strand cut, ATP-hydrolyzing) complex"/>
    <property type="evidence" value="ECO:0007669"/>
    <property type="project" value="TreeGrafter"/>
</dbReference>
<feature type="region of interest" description="Disordered" evidence="10">
    <location>
        <begin position="1"/>
        <end position="46"/>
    </location>
</feature>
<feature type="compositionally biased region" description="Polar residues" evidence="10">
    <location>
        <begin position="969"/>
        <end position="981"/>
    </location>
</feature>
<evidence type="ECO:0000256" key="5">
    <source>
        <dbReference type="ARBA" id="ARBA00023029"/>
    </source>
</evidence>
<dbReference type="GO" id="GO:0003677">
    <property type="term" value="F:DNA binding"/>
    <property type="evidence" value="ECO:0007669"/>
    <property type="project" value="UniProtKB-UniRule"/>
</dbReference>
<dbReference type="InterPro" id="IPR013758">
    <property type="entry name" value="Topo_IIA_A/C_ab"/>
</dbReference>
<dbReference type="NCBIfam" id="NF004044">
    <property type="entry name" value="PRK05561.1"/>
    <property type="match status" value="1"/>
</dbReference>
<feature type="compositionally biased region" description="Acidic residues" evidence="10">
    <location>
        <begin position="936"/>
        <end position="949"/>
    </location>
</feature>
<dbReference type="Pfam" id="PF03989">
    <property type="entry name" value="DNA_gyraseA_C"/>
    <property type="match status" value="6"/>
</dbReference>
<accession>C6XJ15</accession>
<dbReference type="PROSITE" id="PS52040">
    <property type="entry name" value="TOPO_IIA"/>
    <property type="match status" value="1"/>
</dbReference>
<keyword evidence="7 8" id="KW-0413">Isomerase</keyword>
<organism evidence="12 13">
    <name type="scientific">Hirschia baltica (strain ATCC 49814 / DSM 5838 / IFAM 1418)</name>
    <dbReference type="NCBI Taxonomy" id="582402"/>
    <lineage>
        <taxon>Bacteria</taxon>
        <taxon>Pseudomonadati</taxon>
        <taxon>Pseudomonadota</taxon>
        <taxon>Alphaproteobacteria</taxon>
        <taxon>Hyphomonadales</taxon>
        <taxon>Hyphomonadaceae</taxon>
        <taxon>Hirschia</taxon>
    </lineage>
</organism>
<keyword evidence="4 8" id="KW-0067">ATP-binding</keyword>
<dbReference type="Gene3D" id="2.120.10.90">
    <property type="entry name" value="DNA gyrase/topoisomerase IV, subunit A, C-terminal"/>
    <property type="match status" value="1"/>
</dbReference>
<dbReference type="GO" id="GO:0006265">
    <property type="term" value="P:DNA topological change"/>
    <property type="evidence" value="ECO:0007669"/>
    <property type="project" value="UniProtKB-UniRule"/>
</dbReference>
<evidence type="ECO:0000256" key="2">
    <source>
        <dbReference type="ARBA" id="ARBA00008263"/>
    </source>
</evidence>
<dbReference type="EMBL" id="CP001678">
    <property type="protein sequence ID" value="ACT59110.1"/>
    <property type="molecule type" value="Genomic_DNA"/>
</dbReference>
<dbReference type="InterPro" id="IPR006691">
    <property type="entry name" value="GyrA/parC_rep"/>
</dbReference>
<dbReference type="HAMAP" id="MF_01897">
    <property type="entry name" value="GyrA"/>
    <property type="match status" value="1"/>
</dbReference>
<proteinExistence type="inferred from homology"/>
<dbReference type="eggNOG" id="COG0188">
    <property type="taxonomic scope" value="Bacteria"/>
</dbReference>
<keyword evidence="5 8" id="KW-0799">Topoisomerase</keyword>
<comment type="miscellaneous">
    <text evidence="8">Few gyrases are as efficient as E.coli at forming negative supercoils. Not all organisms have 2 type II topoisomerases; in organisms with a single type II topoisomerase this enzyme also has to decatenate newly replicated chromosomes.</text>
</comment>
<dbReference type="InterPro" id="IPR002205">
    <property type="entry name" value="Topo_IIA_dom_A"/>
</dbReference>
<evidence type="ECO:0000256" key="9">
    <source>
        <dbReference type="PROSITE-ProRule" id="PRU01384"/>
    </source>
</evidence>
<dbReference type="GO" id="GO:0005524">
    <property type="term" value="F:ATP binding"/>
    <property type="evidence" value="ECO:0007669"/>
    <property type="project" value="UniProtKB-UniRule"/>
</dbReference>
<comment type="function">
    <text evidence="8">A type II topoisomerase that negatively supercoils closed circular double-stranded (ds) DNA in an ATP-dependent manner to modulate DNA topology and maintain chromosomes in an underwound state. Negative supercoiling favors strand separation, and DNA replication, transcription, recombination and repair, all of which involve strand separation. Also able to catalyze the interconversion of other topological isomers of dsDNA rings, including catenanes and knotted rings. Type II topoisomerases break and join 2 DNA strands simultaneously in an ATP-dependent manner.</text>
</comment>
<dbReference type="Pfam" id="PF00521">
    <property type="entry name" value="DNA_topoisoIV"/>
    <property type="match status" value="1"/>
</dbReference>
<feature type="region of interest" description="Disordered" evidence="10">
    <location>
        <begin position="933"/>
        <end position="981"/>
    </location>
</feature>
<evidence type="ECO:0000259" key="11">
    <source>
        <dbReference type="PROSITE" id="PS52040"/>
    </source>
</evidence>
<evidence type="ECO:0000256" key="6">
    <source>
        <dbReference type="ARBA" id="ARBA00023125"/>
    </source>
</evidence>
<dbReference type="SMART" id="SM00434">
    <property type="entry name" value="TOP4c"/>
    <property type="match status" value="1"/>
</dbReference>
<comment type="similarity">
    <text evidence="2 8">Belongs to the type II topoisomerase GyrA/ParC subunit family.</text>
</comment>
<evidence type="ECO:0000313" key="12">
    <source>
        <dbReference type="EMBL" id="ACT59110.1"/>
    </source>
</evidence>
<dbReference type="KEGG" id="hba:Hbal_1419"/>
<feature type="domain" description="Topo IIA-type catalytic" evidence="11">
    <location>
        <begin position="69"/>
        <end position="565"/>
    </location>
</feature>
<dbReference type="AlphaFoldDB" id="C6XJ15"/>
<dbReference type="GO" id="GO:0006261">
    <property type="term" value="P:DNA-templated DNA replication"/>
    <property type="evidence" value="ECO:0007669"/>
    <property type="project" value="UniProtKB-UniRule"/>
</dbReference>
<keyword evidence="3 8" id="KW-0547">Nucleotide-binding</keyword>
<comment type="catalytic activity">
    <reaction evidence="1 8 9">
        <text>ATP-dependent breakage, passage and rejoining of double-stranded DNA.</text>
        <dbReference type="EC" id="5.6.2.2"/>
    </reaction>
</comment>
<evidence type="ECO:0000256" key="10">
    <source>
        <dbReference type="SAM" id="MobiDB-lite"/>
    </source>
</evidence>
<dbReference type="InterPro" id="IPR013760">
    <property type="entry name" value="Topo_IIA-like_dom_sf"/>
</dbReference>
<dbReference type="HOGENOM" id="CLU_002977_6_1_5"/>
<dbReference type="EC" id="5.6.2.2" evidence="8"/>
<dbReference type="Gene3D" id="3.90.199.10">
    <property type="entry name" value="Topoisomerase II, domain 5"/>
    <property type="match status" value="1"/>
</dbReference>
<evidence type="ECO:0000256" key="3">
    <source>
        <dbReference type="ARBA" id="ARBA00022741"/>
    </source>
</evidence>
<dbReference type="InterPro" id="IPR013757">
    <property type="entry name" value="Topo_IIA_A_a_sf"/>
</dbReference>
<dbReference type="Gene3D" id="1.10.268.10">
    <property type="entry name" value="Topoisomerase, domain 3"/>
    <property type="match status" value="1"/>
</dbReference>
<dbReference type="FunFam" id="3.30.1360.40:FF:000002">
    <property type="entry name" value="DNA gyrase subunit A"/>
    <property type="match status" value="1"/>
</dbReference>
<dbReference type="GO" id="GO:0034335">
    <property type="term" value="F:DNA negative supercoiling activity"/>
    <property type="evidence" value="ECO:0007669"/>
    <property type="project" value="UniProtKB-ARBA"/>
</dbReference>
<dbReference type="NCBIfam" id="NF004043">
    <property type="entry name" value="PRK05560.1"/>
    <property type="match status" value="1"/>
</dbReference>
<gene>
    <name evidence="8" type="primary">gyrA</name>
    <name evidence="12" type="ordered locus">Hbal_1419</name>
</gene>
<comment type="subcellular location">
    <subcellularLocation>
        <location evidence="8">Cytoplasm</location>
    </subcellularLocation>
</comment>
<dbReference type="NCBIfam" id="TIGR01063">
    <property type="entry name" value="gyrA"/>
    <property type="match status" value="1"/>
</dbReference>
<dbReference type="SUPFAM" id="SSF56719">
    <property type="entry name" value="Type II DNA topoisomerase"/>
    <property type="match status" value="1"/>
</dbReference>
<feature type="active site" description="O-(5'-phospho-DNA)-tyrosine intermediate" evidence="8 9">
    <location>
        <position position="157"/>
    </location>
</feature>
<dbReference type="SUPFAM" id="SSF101904">
    <property type="entry name" value="GyrA/ParC C-terminal domain-like"/>
    <property type="match status" value="1"/>
</dbReference>
<comment type="subunit">
    <text evidence="8">Heterotetramer, composed of two GyrA and two GyrB chains. In the heterotetramer, GyrA contains the active site tyrosine that forms a transient covalent intermediate with DNA, while GyrB binds cofactors and catalyzes ATP hydrolysis.</text>
</comment>
<keyword evidence="6 8" id="KW-0238">DNA-binding</keyword>
<dbReference type="CDD" id="cd00187">
    <property type="entry name" value="TOP4c"/>
    <property type="match status" value="1"/>
</dbReference>
<dbReference type="InterPro" id="IPR005743">
    <property type="entry name" value="GyrA"/>
</dbReference>
<dbReference type="FunFam" id="1.10.268.10:FF:000001">
    <property type="entry name" value="DNA gyrase subunit A"/>
    <property type="match status" value="1"/>
</dbReference>
<protein>
    <recommendedName>
        <fullName evidence="8">DNA gyrase subunit A</fullName>
        <ecNumber evidence="8">5.6.2.2</ecNumber>
    </recommendedName>
</protein>
<dbReference type="RefSeq" id="WP_015827260.1">
    <property type="nucleotide sequence ID" value="NC_012982.1"/>
</dbReference>
<evidence type="ECO:0000256" key="4">
    <source>
        <dbReference type="ARBA" id="ARBA00022840"/>
    </source>
</evidence>
<sequence length="981" mass="107836">MSDETENPENENPENGLDAANGEAGGPDDPQLPVRFDAGEDGVSPINISDEMKKSYLDYAMSVIVSRALPDVRDGLKPVHRRILFSMSEQGYTFDKAYKKSARVVGDVIGKYHPHGDQSVYDALVRMAQNFSMGLPLLDGQGNFGSMDGDPAAAMRYTEVKLKKVANHLLADIDKDTVNFQENYDGSEKEPIVLPARFPNLLVNGGGGIAVGMATNIPPHNLGEVIDATIAMIEDPNIDDEALLEIVPGPDFPTGALIIGRAGSRSGLMTGRGSVIMRSKSSIEELKNGREALVFTEIPYQVNKASMIEKIAELVRDKRIEGIADMRDESDRDGVRVVVEVKRDASPEVVLNQLFRYTQLQTSFGMNMLALNSGRPELLSLKAILQAFIIFREEVVARRTKFELNKARARAHLLVGLALAVANIDEVIKIIRHSPDPSTAREKLMDRAWPAQDMLSLINLIADRRTVANEVGEIRLSEEQARAILDLRLQRLTGLGRDEIGDEARGLADRIADYLDILSSRPRVMEIITEELRVVREEFAIPRRSQFIEAELDMDDEAFIEKEDMVVMFTHGGYAKRTALSIYRTQHRGGRGRSGMGTKEEDAVTRFFVANTHTEVLFFSSTGMVYKTKVWRMPLGTPQSRGKALVNLLPLDKGETITSVMPLPEDEEERANMNILFATRSGGVRRNKLSDFTQVNRNGKIAMKLDEAQVAGSDDGIVGVQICSPDDDVMLTTALGQCIRFKVEDVRVFTGRTSTGVRGIRLANGDEVISMLVLRHMDITSPEARAYLKHASAMRRALGEEEGDTEIDVVSEPDADDEGDEAALSPERIAELGAAEEFLLTITEDGMGKRASAYDYRVTGRGGKGLIAHKLNAGRRLAAAFPIEDGDEIMLVTDAGQLIRTPAKQIRIAGRATQGVKVLRTSGEERVVSVERLAEQESDVDENETEENVDGSAEIVDVAIDGAPEGEPNSETNDSSNDQQE</sequence>
<dbReference type="InterPro" id="IPR035516">
    <property type="entry name" value="Gyrase/topoIV_suA_C"/>
</dbReference>
<evidence type="ECO:0000256" key="7">
    <source>
        <dbReference type="ARBA" id="ARBA00023235"/>
    </source>
</evidence>
<dbReference type="InterPro" id="IPR050220">
    <property type="entry name" value="Type_II_DNA_Topoisomerases"/>
</dbReference>
<name>C6XJ15_HIRBI</name>
<dbReference type="OrthoDB" id="9806486at2"/>
<dbReference type="Gene3D" id="3.30.1360.40">
    <property type="match status" value="1"/>
</dbReference>
<feature type="short sequence motif" description="GyrA-box" evidence="8">
    <location>
        <begin position="586"/>
        <end position="592"/>
    </location>
</feature>
<evidence type="ECO:0000256" key="8">
    <source>
        <dbReference type="HAMAP-Rule" id="MF_01897"/>
    </source>
</evidence>
<dbReference type="PANTHER" id="PTHR43493:SF5">
    <property type="entry name" value="DNA GYRASE SUBUNIT A, CHLOROPLASTIC_MITOCHONDRIAL"/>
    <property type="match status" value="1"/>
</dbReference>
<keyword evidence="13" id="KW-1185">Reference proteome</keyword>
<keyword evidence="8" id="KW-0963">Cytoplasm</keyword>
<dbReference type="Proteomes" id="UP000002745">
    <property type="component" value="Chromosome"/>
</dbReference>
<dbReference type="GO" id="GO:0005737">
    <property type="term" value="C:cytoplasm"/>
    <property type="evidence" value="ECO:0007669"/>
    <property type="project" value="UniProtKB-SubCell"/>
</dbReference>
<dbReference type="FunFam" id="3.90.199.10:FF:000001">
    <property type="entry name" value="DNA gyrase subunit A"/>
    <property type="match status" value="1"/>
</dbReference>
<feature type="compositionally biased region" description="Acidic residues" evidence="10">
    <location>
        <begin position="1"/>
        <end position="12"/>
    </location>
</feature>
<evidence type="ECO:0000256" key="1">
    <source>
        <dbReference type="ARBA" id="ARBA00000185"/>
    </source>
</evidence>